<dbReference type="GO" id="GO:0004421">
    <property type="term" value="F:hydroxymethylglutaryl-CoA synthase activity"/>
    <property type="evidence" value="ECO:0007669"/>
    <property type="project" value="UniProtKB-EC"/>
</dbReference>
<dbReference type="EMBL" id="QZWG01000005">
    <property type="protein sequence ID" value="RZC11035.1"/>
    <property type="molecule type" value="Genomic_DNA"/>
</dbReference>
<keyword evidence="2 5" id="KW-0808">Transferase</keyword>
<evidence type="ECO:0000256" key="1">
    <source>
        <dbReference type="ARBA" id="ARBA00007061"/>
    </source>
</evidence>
<dbReference type="InterPro" id="IPR016039">
    <property type="entry name" value="Thiolase-like"/>
</dbReference>
<dbReference type="SUPFAM" id="SSF53901">
    <property type="entry name" value="Thiolase-like"/>
    <property type="match status" value="1"/>
</dbReference>
<dbReference type="PANTHER" id="PTHR43323:SF2">
    <property type="entry name" value="HYDROXYMETHYLGLUTARYL-COA SYNTHASE"/>
    <property type="match status" value="1"/>
</dbReference>
<organism evidence="5 6">
    <name type="scientific">Glycine soja</name>
    <name type="common">Wild soybean</name>
    <dbReference type="NCBI Taxonomy" id="3848"/>
    <lineage>
        <taxon>Eukaryota</taxon>
        <taxon>Viridiplantae</taxon>
        <taxon>Streptophyta</taxon>
        <taxon>Embryophyta</taxon>
        <taxon>Tracheophyta</taxon>
        <taxon>Spermatophyta</taxon>
        <taxon>Magnoliopsida</taxon>
        <taxon>eudicotyledons</taxon>
        <taxon>Gunneridae</taxon>
        <taxon>Pentapetalae</taxon>
        <taxon>rosids</taxon>
        <taxon>fabids</taxon>
        <taxon>Fabales</taxon>
        <taxon>Fabaceae</taxon>
        <taxon>Papilionoideae</taxon>
        <taxon>50 kb inversion clade</taxon>
        <taxon>NPAAA clade</taxon>
        <taxon>indigoferoid/millettioid clade</taxon>
        <taxon>Phaseoleae</taxon>
        <taxon>Glycine</taxon>
        <taxon>Glycine subgen. Soja</taxon>
    </lineage>
</organism>
<accession>A0A445KJI1</accession>
<dbReference type="Gene3D" id="3.40.47.10">
    <property type="match status" value="1"/>
</dbReference>
<comment type="caution">
    <text evidence="5">The sequence shown here is derived from an EMBL/GenBank/DDBJ whole genome shotgun (WGS) entry which is preliminary data.</text>
</comment>
<reference evidence="5 6" key="1">
    <citation type="submission" date="2018-09" db="EMBL/GenBank/DDBJ databases">
        <title>A high-quality reference genome of wild soybean provides a powerful tool to mine soybean genomes.</title>
        <authorList>
            <person name="Xie M."/>
            <person name="Chung C.Y.L."/>
            <person name="Li M.-W."/>
            <person name="Wong F.-L."/>
            <person name="Chan T.-F."/>
            <person name="Lam H.-M."/>
        </authorList>
    </citation>
    <scope>NUCLEOTIDE SEQUENCE [LARGE SCALE GENOMIC DNA]</scope>
    <source>
        <strain evidence="6">cv. W05</strain>
        <tissue evidence="5">Hypocotyl of etiolated seedlings</tissue>
    </source>
</reference>
<dbReference type="PANTHER" id="PTHR43323">
    <property type="entry name" value="3-HYDROXY-3-METHYLGLUTARYL COENZYME A SYNTHASE"/>
    <property type="match status" value="1"/>
</dbReference>
<dbReference type="AlphaFoldDB" id="A0A445KJI1"/>
<feature type="domain" description="Hydroxymethylglutaryl-coenzyme A synthase N-terminal" evidence="3">
    <location>
        <begin position="204"/>
        <end position="242"/>
    </location>
</feature>
<dbReference type="Proteomes" id="UP000289340">
    <property type="component" value="Chromosome 5"/>
</dbReference>
<name>A0A445KJI1_GLYSO</name>
<evidence type="ECO:0000259" key="3">
    <source>
        <dbReference type="Pfam" id="PF01154"/>
    </source>
</evidence>
<gene>
    <name evidence="5" type="ORF">D0Y65_011325</name>
</gene>
<protein>
    <submittedName>
        <fullName evidence="5">Hydroxymethylglutaryl-CoA synthase</fullName>
        <ecNumber evidence="5">2.3.3.10</ecNumber>
    </submittedName>
</protein>
<dbReference type="EC" id="2.3.3.10" evidence="5"/>
<dbReference type="Pfam" id="PF08540">
    <property type="entry name" value="HMG_CoA_synt_C"/>
    <property type="match status" value="1"/>
</dbReference>
<feature type="domain" description="Hydroxymethylglutaryl-coenzyme A synthase C-terminal" evidence="4">
    <location>
        <begin position="278"/>
        <end position="378"/>
    </location>
</feature>
<comment type="similarity">
    <text evidence="1">Belongs to the thiolase-like superfamily. HMG-CoA synthase family.</text>
</comment>
<dbReference type="GO" id="GO:0006084">
    <property type="term" value="P:acetyl-CoA metabolic process"/>
    <property type="evidence" value="ECO:0007669"/>
    <property type="project" value="InterPro"/>
</dbReference>
<keyword evidence="6" id="KW-1185">Reference proteome</keyword>
<dbReference type="InterPro" id="IPR013528">
    <property type="entry name" value="HMG_CoA_synth_N"/>
</dbReference>
<evidence type="ECO:0000256" key="2">
    <source>
        <dbReference type="ARBA" id="ARBA00022679"/>
    </source>
</evidence>
<dbReference type="InterPro" id="IPR013746">
    <property type="entry name" value="HMG_CoA_synt_C_dom"/>
</dbReference>
<sequence>EVVCASSINENLNMVVFNEARDSQAIRAVGDGGLGSKSCRHSSSSITNRNKDGVHLWPREYFSSQLKHNPFSLRIANSSGERRLKGMVVVAGLAGDKVKSNSTGLVTTGGDTHGGRLYDELGEFQTEDRRPSSILSSLVSSLLEKYAIDPKQIGRLELLNTIFIYLSETRRNMEIPILRALIQLMHAMEELLPCSIVSIGLRAAHGMDAIDFLSALTVYAEGPARHTGGAAAVAMLIGPNAPIAFESKLRGSQWLMPMIFTSLILPVNIHNHCNFLLVVDGKLSQTCYLMALDSCYNHLSHKYDIQEGMQFSISDAEYFVFHSPYDKVFYDFLKNPSFVDEAAKEKLKPFATLSGDEPGSRKDLRASQQLAKPQYDAKDGKRVILFSYGSGLTSTMFSLQLREGQHPFSLSNIAKVMFLAN</sequence>
<dbReference type="GO" id="GO:0010142">
    <property type="term" value="P:farnesyl diphosphate biosynthetic process, mevalonate pathway"/>
    <property type="evidence" value="ECO:0007669"/>
    <property type="project" value="InterPro"/>
</dbReference>
<feature type="non-terminal residue" evidence="5">
    <location>
        <position position="1"/>
    </location>
</feature>
<evidence type="ECO:0000313" key="5">
    <source>
        <dbReference type="EMBL" id="RZC11035.1"/>
    </source>
</evidence>
<dbReference type="Pfam" id="PF01154">
    <property type="entry name" value="HMG_CoA_synt_N"/>
    <property type="match status" value="1"/>
</dbReference>
<evidence type="ECO:0000313" key="6">
    <source>
        <dbReference type="Proteomes" id="UP000289340"/>
    </source>
</evidence>
<proteinExistence type="inferred from homology"/>
<keyword evidence="5" id="KW-0012">Acyltransferase</keyword>
<evidence type="ECO:0000259" key="4">
    <source>
        <dbReference type="Pfam" id="PF08540"/>
    </source>
</evidence>